<feature type="transmembrane region" description="Helical" evidence="7">
    <location>
        <begin position="353"/>
        <end position="374"/>
    </location>
</feature>
<dbReference type="Pfam" id="PF05977">
    <property type="entry name" value="MFS_3"/>
    <property type="match status" value="1"/>
</dbReference>
<organism evidence="9 10">
    <name type="scientific">Actinospica durhamensis</name>
    <dbReference type="NCBI Taxonomy" id="1508375"/>
    <lineage>
        <taxon>Bacteria</taxon>
        <taxon>Bacillati</taxon>
        <taxon>Actinomycetota</taxon>
        <taxon>Actinomycetes</taxon>
        <taxon>Catenulisporales</taxon>
        <taxon>Actinospicaceae</taxon>
        <taxon>Actinospica</taxon>
    </lineage>
</organism>
<evidence type="ECO:0000256" key="2">
    <source>
        <dbReference type="ARBA" id="ARBA00022448"/>
    </source>
</evidence>
<protein>
    <submittedName>
        <fullName evidence="9">MFS transporter</fullName>
    </submittedName>
</protein>
<feature type="transmembrane region" description="Helical" evidence="7">
    <location>
        <begin position="45"/>
        <end position="69"/>
    </location>
</feature>
<feature type="transmembrane region" description="Helical" evidence="7">
    <location>
        <begin position="226"/>
        <end position="248"/>
    </location>
</feature>
<feature type="transmembrane region" description="Helical" evidence="7">
    <location>
        <begin position="380"/>
        <end position="398"/>
    </location>
</feature>
<evidence type="ECO:0000256" key="4">
    <source>
        <dbReference type="ARBA" id="ARBA00022692"/>
    </source>
</evidence>
<comment type="caution">
    <text evidence="9">The sequence shown here is derived from an EMBL/GenBank/DDBJ whole genome shotgun (WGS) entry which is preliminary data.</text>
</comment>
<dbReference type="InterPro" id="IPR010290">
    <property type="entry name" value="TM_effector"/>
</dbReference>
<dbReference type="PANTHER" id="PTHR23513:SF6">
    <property type="entry name" value="MAJOR FACILITATOR SUPERFAMILY ASSOCIATED DOMAIN-CONTAINING PROTEIN"/>
    <property type="match status" value="1"/>
</dbReference>
<dbReference type="PROSITE" id="PS50850">
    <property type="entry name" value="MFS"/>
    <property type="match status" value="1"/>
</dbReference>
<keyword evidence="3" id="KW-1003">Cell membrane</keyword>
<keyword evidence="10" id="KW-1185">Reference proteome</keyword>
<dbReference type="GO" id="GO:0005886">
    <property type="term" value="C:plasma membrane"/>
    <property type="evidence" value="ECO:0007669"/>
    <property type="project" value="UniProtKB-SubCell"/>
</dbReference>
<dbReference type="SUPFAM" id="SSF103473">
    <property type="entry name" value="MFS general substrate transporter"/>
    <property type="match status" value="1"/>
</dbReference>
<keyword evidence="6 7" id="KW-0472">Membrane</keyword>
<evidence type="ECO:0000313" key="9">
    <source>
        <dbReference type="EMBL" id="MBR7831709.1"/>
    </source>
</evidence>
<dbReference type="RefSeq" id="WP_212526240.1">
    <property type="nucleotide sequence ID" value="NZ_JAGSOG010000001.1"/>
</dbReference>
<feature type="transmembrane region" description="Helical" evidence="7">
    <location>
        <begin position="260"/>
        <end position="278"/>
    </location>
</feature>
<gene>
    <name evidence="9" type="ORF">KDL01_00465</name>
</gene>
<feature type="transmembrane region" description="Helical" evidence="7">
    <location>
        <begin position="311"/>
        <end position="333"/>
    </location>
</feature>
<dbReference type="InterPro" id="IPR020846">
    <property type="entry name" value="MFS_dom"/>
</dbReference>
<accession>A0A941EQ49</accession>
<dbReference type="PANTHER" id="PTHR23513">
    <property type="entry name" value="INTEGRAL MEMBRANE EFFLUX PROTEIN-RELATED"/>
    <property type="match status" value="1"/>
</dbReference>
<comment type="subcellular location">
    <subcellularLocation>
        <location evidence="1">Cell membrane</location>
        <topology evidence="1">Multi-pass membrane protein</topology>
    </subcellularLocation>
</comment>
<dbReference type="InterPro" id="IPR036259">
    <property type="entry name" value="MFS_trans_sf"/>
</dbReference>
<evidence type="ECO:0000256" key="7">
    <source>
        <dbReference type="SAM" id="Phobius"/>
    </source>
</evidence>
<evidence type="ECO:0000256" key="5">
    <source>
        <dbReference type="ARBA" id="ARBA00022989"/>
    </source>
</evidence>
<keyword evidence="5 7" id="KW-1133">Transmembrane helix</keyword>
<feature type="domain" description="Major facilitator superfamily (MFS) profile" evidence="8">
    <location>
        <begin position="223"/>
        <end position="421"/>
    </location>
</feature>
<evidence type="ECO:0000313" key="10">
    <source>
        <dbReference type="Proteomes" id="UP000675781"/>
    </source>
</evidence>
<feature type="transmembrane region" description="Helical" evidence="7">
    <location>
        <begin position="12"/>
        <end position="33"/>
    </location>
</feature>
<dbReference type="GO" id="GO:0022857">
    <property type="term" value="F:transmembrane transporter activity"/>
    <property type="evidence" value="ECO:0007669"/>
    <property type="project" value="InterPro"/>
</dbReference>
<sequence length="421" mass="44106">MSARNAPLGAGFRMLWAASTISTIGDGVTLAAGPMLVASITRDPAAVALAAFALQVPWLLFGLISGVYVDRFDRRRLVAGVNLVRAAALGLLSGAAALDAVTLPLVYAVFFTLGTADTLADNASSALLPALVAPDRLAEANARLSLTFNIGNQFLSKPLGAWLFALWVGAPFGTDALTFLVAAALVATLRPAKVPTAKPTPTPRPRLRTDLTTGIRWLARQRVLRTISIAMGLGNVAFCGAFSIFVLYVHRRLGLTDLGYGLLLTTFAVGGTLGTLSVRRLRRRFGATSLLRAGLFVEALTHLVLAASTHAWIVAVTLVVFGVHTMVWGSLAATLYQQRVPDELRGRVGSVRILCDLGGAAIGTLLGALVAGLAGLTMPFWIAGAAMLVVAVCAWRPLGEASAASETRQAPCTPLRADNTC</sequence>
<dbReference type="Gene3D" id="1.20.1250.20">
    <property type="entry name" value="MFS general substrate transporter like domains"/>
    <property type="match status" value="1"/>
</dbReference>
<feature type="transmembrane region" description="Helical" evidence="7">
    <location>
        <begin position="164"/>
        <end position="189"/>
    </location>
</feature>
<proteinExistence type="predicted"/>
<keyword evidence="4 7" id="KW-0812">Transmembrane</keyword>
<dbReference type="Proteomes" id="UP000675781">
    <property type="component" value="Unassembled WGS sequence"/>
</dbReference>
<evidence type="ECO:0000256" key="1">
    <source>
        <dbReference type="ARBA" id="ARBA00004651"/>
    </source>
</evidence>
<dbReference type="CDD" id="cd06173">
    <property type="entry name" value="MFS_MefA_like"/>
    <property type="match status" value="1"/>
</dbReference>
<reference evidence="9" key="1">
    <citation type="submission" date="2021-04" db="EMBL/GenBank/DDBJ databases">
        <title>Genome based classification of Actinospica acidithermotolerans sp. nov., an actinobacterium isolated from an Indonesian hot spring.</title>
        <authorList>
            <person name="Kusuma A.B."/>
            <person name="Putra K.E."/>
            <person name="Nafisah S."/>
            <person name="Loh J."/>
            <person name="Nouioui I."/>
            <person name="Goodfellow M."/>
        </authorList>
    </citation>
    <scope>NUCLEOTIDE SEQUENCE</scope>
    <source>
        <strain evidence="9">CSCA 57</strain>
    </source>
</reference>
<dbReference type="EMBL" id="JAGSOG010000001">
    <property type="protein sequence ID" value="MBR7831709.1"/>
    <property type="molecule type" value="Genomic_DNA"/>
</dbReference>
<keyword evidence="2" id="KW-0813">Transport</keyword>
<evidence type="ECO:0000256" key="6">
    <source>
        <dbReference type="ARBA" id="ARBA00023136"/>
    </source>
</evidence>
<evidence type="ECO:0000256" key="3">
    <source>
        <dbReference type="ARBA" id="ARBA00022475"/>
    </source>
</evidence>
<feature type="transmembrane region" description="Helical" evidence="7">
    <location>
        <begin position="285"/>
        <end position="305"/>
    </location>
</feature>
<evidence type="ECO:0000259" key="8">
    <source>
        <dbReference type="PROSITE" id="PS50850"/>
    </source>
</evidence>
<dbReference type="AlphaFoldDB" id="A0A941EQ49"/>
<name>A0A941EQ49_9ACTN</name>
<feature type="transmembrane region" description="Helical" evidence="7">
    <location>
        <begin position="89"/>
        <end position="110"/>
    </location>
</feature>